<dbReference type="RefSeq" id="WP_249280363.1">
    <property type="nucleotide sequence ID" value="NZ_JACRSS010000003.1"/>
</dbReference>
<dbReference type="Pfam" id="PF00440">
    <property type="entry name" value="TetR_N"/>
    <property type="match status" value="1"/>
</dbReference>
<proteinExistence type="predicted"/>
<dbReference type="GO" id="GO:0003677">
    <property type="term" value="F:DNA binding"/>
    <property type="evidence" value="ECO:0007669"/>
    <property type="project" value="UniProtKB-UniRule"/>
</dbReference>
<evidence type="ECO:0000313" key="5">
    <source>
        <dbReference type="Proteomes" id="UP000617951"/>
    </source>
</evidence>
<dbReference type="PANTHER" id="PTHR43479">
    <property type="entry name" value="ACREF/ENVCD OPERON REPRESSOR-RELATED"/>
    <property type="match status" value="1"/>
</dbReference>
<accession>A0A926HX29</accession>
<dbReference type="Gene3D" id="1.10.357.10">
    <property type="entry name" value="Tetracycline Repressor, domain 2"/>
    <property type="match status" value="1"/>
</dbReference>
<evidence type="ECO:0000313" key="4">
    <source>
        <dbReference type="EMBL" id="MBC8538640.1"/>
    </source>
</evidence>
<dbReference type="InterPro" id="IPR050624">
    <property type="entry name" value="HTH-type_Tx_Regulator"/>
</dbReference>
<dbReference type="Proteomes" id="UP000617951">
    <property type="component" value="Unassembled WGS sequence"/>
</dbReference>
<dbReference type="EMBL" id="JACRSS010000003">
    <property type="protein sequence ID" value="MBC8538640.1"/>
    <property type="molecule type" value="Genomic_DNA"/>
</dbReference>
<gene>
    <name evidence="4" type="ORF">H8693_06795</name>
</gene>
<sequence length="207" mass="23992">MVNSEKQKWILEKAVEIYNQKGEIVIRELAQAAGINVASVNYYFGSKENLMAEVEKYLIAAINDLIAPIEKEELPGREKLKKVLYALTEYFVKNPGTIKYFYTILGINNEHNLLLLKHIVDRKNPYIQLCSRIIQEETGITDEFEVFCRYLMFICSLVPPFLFCMLDADMLRQLSDFMNVSYTEKEIPKDLLLKYMDTTIGLVLSKP</sequence>
<organism evidence="4 5">
    <name type="scientific">Guopingia tenuis</name>
    <dbReference type="NCBI Taxonomy" id="2763656"/>
    <lineage>
        <taxon>Bacteria</taxon>
        <taxon>Bacillati</taxon>
        <taxon>Bacillota</taxon>
        <taxon>Clostridia</taxon>
        <taxon>Christensenellales</taxon>
        <taxon>Christensenellaceae</taxon>
        <taxon>Guopingia</taxon>
    </lineage>
</organism>
<dbReference type="AlphaFoldDB" id="A0A926HX29"/>
<evidence type="ECO:0000259" key="3">
    <source>
        <dbReference type="PROSITE" id="PS50977"/>
    </source>
</evidence>
<name>A0A926HX29_9FIRM</name>
<dbReference type="PROSITE" id="PS50977">
    <property type="entry name" value="HTH_TETR_2"/>
    <property type="match status" value="1"/>
</dbReference>
<dbReference type="SUPFAM" id="SSF46689">
    <property type="entry name" value="Homeodomain-like"/>
    <property type="match status" value="1"/>
</dbReference>
<dbReference type="InterPro" id="IPR009057">
    <property type="entry name" value="Homeodomain-like_sf"/>
</dbReference>
<feature type="DNA-binding region" description="H-T-H motif" evidence="2">
    <location>
        <begin position="25"/>
        <end position="44"/>
    </location>
</feature>
<reference evidence="4" key="1">
    <citation type="submission" date="2020-08" db="EMBL/GenBank/DDBJ databases">
        <title>Genome public.</title>
        <authorList>
            <person name="Liu C."/>
            <person name="Sun Q."/>
        </authorList>
    </citation>
    <scope>NUCLEOTIDE SEQUENCE</scope>
    <source>
        <strain evidence="4">NSJ-63</strain>
    </source>
</reference>
<dbReference type="InterPro" id="IPR001647">
    <property type="entry name" value="HTH_TetR"/>
</dbReference>
<dbReference type="PANTHER" id="PTHR43479:SF11">
    <property type="entry name" value="ACREF_ENVCD OPERON REPRESSOR-RELATED"/>
    <property type="match status" value="1"/>
</dbReference>
<keyword evidence="1 2" id="KW-0238">DNA-binding</keyword>
<comment type="caution">
    <text evidence="4">The sequence shown here is derived from an EMBL/GenBank/DDBJ whole genome shotgun (WGS) entry which is preliminary data.</text>
</comment>
<protein>
    <submittedName>
        <fullName evidence="4">TetR/AcrR family transcriptional regulator</fullName>
    </submittedName>
</protein>
<evidence type="ECO:0000256" key="1">
    <source>
        <dbReference type="ARBA" id="ARBA00023125"/>
    </source>
</evidence>
<keyword evidence="5" id="KW-1185">Reference proteome</keyword>
<feature type="domain" description="HTH tetR-type" evidence="3">
    <location>
        <begin position="4"/>
        <end position="62"/>
    </location>
</feature>
<evidence type="ECO:0000256" key="2">
    <source>
        <dbReference type="PROSITE-ProRule" id="PRU00335"/>
    </source>
</evidence>